<dbReference type="Proteomes" id="UP000236291">
    <property type="component" value="Unassembled WGS sequence"/>
</dbReference>
<organism evidence="1 2">
    <name type="scientific">Trifolium pratense</name>
    <name type="common">Red clover</name>
    <dbReference type="NCBI Taxonomy" id="57577"/>
    <lineage>
        <taxon>Eukaryota</taxon>
        <taxon>Viridiplantae</taxon>
        <taxon>Streptophyta</taxon>
        <taxon>Embryophyta</taxon>
        <taxon>Tracheophyta</taxon>
        <taxon>Spermatophyta</taxon>
        <taxon>Magnoliopsida</taxon>
        <taxon>eudicotyledons</taxon>
        <taxon>Gunneridae</taxon>
        <taxon>Pentapetalae</taxon>
        <taxon>rosids</taxon>
        <taxon>fabids</taxon>
        <taxon>Fabales</taxon>
        <taxon>Fabaceae</taxon>
        <taxon>Papilionoideae</taxon>
        <taxon>50 kb inversion clade</taxon>
        <taxon>NPAAA clade</taxon>
        <taxon>Hologalegina</taxon>
        <taxon>IRL clade</taxon>
        <taxon>Trifolieae</taxon>
        <taxon>Trifolium</taxon>
    </lineage>
</organism>
<proteinExistence type="predicted"/>
<feature type="non-terminal residue" evidence="1">
    <location>
        <position position="68"/>
    </location>
</feature>
<evidence type="ECO:0000313" key="1">
    <source>
        <dbReference type="EMBL" id="PNX91101.1"/>
    </source>
</evidence>
<evidence type="ECO:0000313" key="2">
    <source>
        <dbReference type="Proteomes" id="UP000236291"/>
    </source>
</evidence>
<reference evidence="1 2" key="1">
    <citation type="journal article" date="2014" name="Am. J. Bot.">
        <title>Genome assembly and annotation for red clover (Trifolium pratense; Fabaceae).</title>
        <authorList>
            <person name="Istvanek J."/>
            <person name="Jaros M."/>
            <person name="Krenek A."/>
            <person name="Repkova J."/>
        </authorList>
    </citation>
    <scope>NUCLEOTIDE SEQUENCE [LARGE SCALE GENOMIC DNA]</scope>
    <source>
        <strain evidence="2">cv. Tatra</strain>
        <tissue evidence="1">Young leaves</tissue>
    </source>
</reference>
<dbReference type="AlphaFoldDB" id="A0A2K3MJV5"/>
<protein>
    <submittedName>
        <fullName evidence="1">Uncharacterized protein</fullName>
    </submittedName>
</protein>
<accession>A0A2K3MJV5</accession>
<gene>
    <name evidence="1" type="ORF">L195_g047230</name>
</gene>
<comment type="caution">
    <text evidence="1">The sequence shown here is derived from an EMBL/GenBank/DDBJ whole genome shotgun (WGS) entry which is preliminary data.</text>
</comment>
<name>A0A2K3MJV5_TRIPR</name>
<sequence length="68" mass="7662">MHDFLLKYESCNDRKSMASAGSRRLQQKLRFGSRTARLASVVLALARPAEELCLCILLFSLIKPPLIN</sequence>
<reference evidence="1 2" key="2">
    <citation type="journal article" date="2017" name="Front. Plant Sci.">
        <title>Gene Classification and Mining of Molecular Markers Useful in Red Clover (Trifolium pratense) Breeding.</title>
        <authorList>
            <person name="Istvanek J."/>
            <person name="Dluhosova J."/>
            <person name="Dluhos P."/>
            <person name="Patkova L."/>
            <person name="Nedelnik J."/>
            <person name="Repkova J."/>
        </authorList>
    </citation>
    <scope>NUCLEOTIDE SEQUENCE [LARGE SCALE GENOMIC DNA]</scope>
    <source>
        <strain evidence="2">cv. Tatra</strain>
        <tissue evidence="1">Young leaves</tissue>
    </source>
</reference>
<dbReference type="EMBL" id="ASHM01065022">
    <property type="protein sequence ID" value="PNX91101.1"/>
    <property type="molecule type" value="Genomic_DNA"/>
</dbReference>